<sequence length="170" mass="18387">MRKVVAILVISSIVLSGCSRLRDSRLNPGNWFGGGRTAPVAGTTGAEANPLIPKTTRIRRKDRKQIYRGTPVDQVTSVIVEPTTAGAIIRVTGVSLQQGAFDVRLIADNKGEPVNGGLTYRLMALQPTDTPQGQVRQRTLHAGQFVSNHDLAVTQTIRVIGARNERVIKP</sequence>
<dbReference type="PROSITE" id="PS51257">
    <property type="entry name" value="PROKAR_LIPOPROTEIN"/>
    <property type="match status" value="1"/>
</dbReference>
<dbReference type="EMBL" id="FWXB01000022">
    <property type="protein sequence ID" value="SMC14245.1"/>
    <property type="molecule type" value="Genomic_DNA"/>
</dbReference>
<proteinExistence type="predicted"/>
<name>A0A1X7BXL2_9RHOB</name>
<gene>
    <name evidence="1" type="ORF">ROA7745_04110</name>
</gene>
<evidence type="ECO:0000313" key="2">
    <source>
        <dbReference type="Proteomes" id="UP000193224"/>
    </source>
</evidence>
<evidence type="ECO:0008006" key="3">
    <source>
        <dbReference type="Google" id="ProtNLM"/>
    </source>
</evidence>
<protein>
    <recommendedName>
        <fullName evidence="3">Lipoprotein</fullName>
    </recommendedName>
</protein>
<keyword evidence="2" id="KW-1185">Reference proteome</keyword>
<dbReference type="AlphaFoldDB" id="A0A1X7BXL2"/>
<dbReference type="RefSeq" id="WP_085802165.1">
    <property type="nucleotide sequence ID" value="NZ_JAIMIB010000022.1"/>
</dbReference>
<reference evidence="1 2" key="1">
    <citation type="submission" date="2017-03" db="EMBL/GenBank/DDBJ databases">
        <authorList>
            <person name="Afonso C.L."/>
            <person name="Miller P.J."/>
            <person name="Scott M.A."/>
            <person name="Spackman E."/>
            <person name="Goraichik I."/>
            <person name="Dimitrov K.M."/>
            <person name="Suarez D.L."/>
            <person name="Swayne D.E."/>
        </authorList>
    </citation>
    <scope>NUCLEOTIDE SEQUENCE [LARGE SCALE GENOMIC DNA]</scope>
    <source>
        <strain evidence="1 2">CECT 7745</strain>
    </source>
</reference>
<accession>A0A1X7BXL2</accession>
<organism evidence="1 2">
    <name type="scientific">Roseovarius aestuarii</name>
    <dbReference type="NCBI Taxonomy" id="475083"/>
    <lineage>
        <taxon>Bacteria</taxon>
        <taxon>Pseudomonadati</taxon>
        <taxon>Pseudomonadota</taxon>
        <taxon>Alphaproteobacteria</taxon>
        <taxon>Rhodobacterales</taxon>
        <taxon>Roseobacteraceae</taxon>
        <taxon>Roseovarius</taxon>
    </lineage>
</organism>
<evidence type="ECO:0000313" key="1">
    <source>
        <dbReference type="EMBL" id="SMC14245.1"/>
    </source>
</evidence>
<dbReference type="OrthoDB" id="7773807at2"/>
<dbReference type="Proteomes" id="UP000193224">
    <property type="component" value="Unassembled WGS sequence"/>
</dbReference>